<protein>
    <submittedName>
        <fullName evidence="2">Uncharacterized protein</fullName>
    </submittedName>
</protein>
<feature type="region of interest" description="Disordered" evidence="1">
    <location>
        <begin position="36"/>
        <end position="67"/>
    </location>
</feature>
<reference evidence="2 3" key="1">
    <citation type="journal article" date="2015" name="Genome Biol. Evol.">
        <title>Phylogenomic analyses indicate that early fungi evolved digesting cell walls of algal ancestors of land plants.</title>
        <authorList>
            <person name="Chang Y."/>
            <person name="Wang S."/>
            <person name="Sekimoto S."/>
            <person name="Aerts A.L."/>
            <person name="Choi C."/>
            <person name="Clum A."/>
            <person name="LaButti K.M."/>
            <person name="Lindquist E.A."/>
            <person name="Yee Ngan C."/>
            <person name="Ohm R.A."/>
            <person name="Salamov A.A."/>
            <person name="Grigoriev I.V."/>
            <person name="Spatafora J.W."/>
            <person name="Berbee M.L."/>
        </authorList>
    </citation>
    <scope>NUCLEOTIDE SEQUENCE [LARGE SCALE GENOMIC DNA]</scope>
    <source>
        <strain evidence="2 3">NRRL 28638</strain>
    </source>
</reference>
<evidence type="ECO:0000313" key="2">
    <source>
        <dbReference type="EMBL" id="KXN65545.1"/>
    </source>
</evidence>
<evidence type="ECO:0000256" key="1">
    <source>
        <dbReference type="SAM" id="MobiDB-lite"/>
    </source>
</evidence>
<sequence length="67" mass="7748">MTRNTPCLEQTVESNWEKNTLLTRQIFDSHTNSFQTSGTLVHQRGKPYNGNAKSTEFSDNWDAYSTY</sequence>
<keyword evidence="3" id="KW-1185">Reference proteome</keyword>
<name>A0A137NS15_CONC2</name>
<dbReference type="AlphaFoldDB" id="A0A137NS15"/>
<proteinExistence type="predicted"/>
<dbReference type="Proteomes" id="UP000070444">
    <property type="component" value="Unassembled WGS sequence"/>
</dbReference>
<gene>
    <name evidence="2" type="ORF">CONCODRAFT_80743</name>
</gene>
<feature type="compositionally biased region" description="Polar residues" evidence="1">
    <location>
        <begin position="51"/>
        <end position="67"/>
    </location>
</feature>
<evidence type="ECO:0000313" key="3">
    <source>
        <dbReference type="Proteomes" id="UP000070444"/>
    </source>
</evidence>
<dbReference type="EMBL" id="KQ964860">
    <property type="protein sequence ID" value="KXN65545.1"/>
    <property type="molecule type" value="Genomic_DNA"/>
</dbReference>
<organism evidence="2 3">
    <name type="scientific">Conidiobolus coronatus (strain ATCC 28846 / CBS 209.66 / NRRL 28638)</name>
    <name type="common">Delacroixia coronata</name>
    <dbReference type="NCBI Taxonomy" id="796925"/>
    <lineage>
        <taxon>Eukaryota</taxon>
        <taxon>Fungi</taxon>
        <taxon>Fungi incertae sedis</taxon>
        <taxon>Zoopagomycota</taxon>
        <taxon>Entomophthoromycotina</taxon>
        <taxon>Entomophthoromycetes</taxon>
        <taxon>Entomophthorales</taxon>
        <taxon>Ancylistaceae</taxon>
        <taxon>Conidiobolus</taxon>
    </lineage>
</organism>
<accession>A0A137NS15</accession>